<dbReference type="Proteomes" id="UP001219934">
    <property type="component" value="Unassembled WGS sequence"/>
</dbReference>
<dbReference type="AlphaFoldDB" id="A0AAD6FJE2"/>
<feature type="compositionally biased region" description="Polar residues" evidence="1">
    <location>
        <begin position="1"/>
        <end position="12"/>
    </location>
</feature>
<organism evidence="2 3">
    <name type="scientific">Pogonophryne albipinna</name>
    <dbReference type="NCBI Taxonomy" id="1090488"/>
    <lineage>
        <taxon>Eukaryota</taxon>
        <taxon>Metazoa</taxon>
        <taxon>Chordata</taxon>
        <taxon>Craniata</taxon>
        <taxon>Vertebrata</taxon>
        <taxon>Euteleostomi</taxon>
        <taxon>Actinopterygii</taxon>
        <taxon>Neopterygii</taxon>
        <taxon>Teleostei</taxon>
        <taxon>Neoteleostei</taxon>
        <taxon>Acanthomorphata</taxon>
        <taxon>Eupercaria</taxon>
        <taxon>Perciformes</taxon>
        <taxon>Notothenioidei</taxon>
        <taxon>Pogonophryne</taxon>
    </lineage>
</organism>
<comment type="caution">
    <text evidence="2">The sequence shown here is derived from an EMBL/GenBank/DDBJ whole genome shotgun (WGS) entry which is preliminary data.</text>
</comment>
<proteinExistence type="predicted"/>
<protein>
    <submittedName>
        <fullName evidence="2">Uncharacterized protein</fullName>
    </submittedName>
</protein>
<evidence type="ECO:0000313" key="3">
    <source>
        <dbReference type="Proteomes" id="UP001219934"/>
    </source>
</evidence>
<feature type="compositionally biased region" description="Basic and acidic residues" evidence="1">
    <location>
        <begin position="23"/>
        <end position="55"/>
    </location>
</feature>
<evidence type="ECO:0000256" key="1">
    <source>
        <dbReference type="SAM" id="MobiDB-lite"/>
    </source>
</evidence>
<feature type="region of interest" description="Disordered" evidence="1">
    <location>
        <begin position="1"/>
        <end position="108"/>
    </location>
</feature>
<keyword evidence="3" id="KW-1185">Reference proteome</keyword>
<evidence type="ECO:0000313" key="2">
    <source>
        <dbReference type="EMBL" id="KAJ4937133.1"/>
    </source>
</evidence>
<dbReference type="EMBL" id="JAPTMU010000010">
    <property type="protein sequence ID" value="KAJ4937133.1"/>
    <property type="molecule type" value="Genomic_DNA"/>
</dbReference>
<feature type="compositionally biased region" description="Low complexity" evidence="1">
    <location>
        <begin position="66"/>
        <end position="79"/>
    </location>
</feature>
<reference evidence="2" key="1">
    <citation type="submission" date="2022-11" db="EMBL/GenBank/DDBJ databases">
        <title>Chromosome-level genome of Pogonophryne albipinna.</title>
        <authorList>
            <person name="Jo E."/>
        </authorList>
    </citation>
    <scope>NUCLEOTIDE SEQUENCE</scope>
    <source>
        <strain evidence="2">SGF0006</strain>
        <tissue evidence="2">Muscle</tissue>
    </source>
</reference>
<gene>
    <name evidence="2" type="ORF">JOQ06_001714</name>
</gene>
<feature type="compositionally biased region" description="Polar residues" evidence="1">
    <location>
        <begin position="99"/>
        <end position="108"/>
    </location>
</feature>
<sequence>MGSVTSALTRTRNALVKVGSEPENNHEPERSQSAPESDRAVDRAVDRASDRAVDRVRKKSARFNVSRQTGRQSSRQSLSDVLSRQDSDGGKHTSKKNTSEGQHSELLS</sequence>
<accession>A0AAD6FJE2</accession>
<name>A0AAD6FJE2_9TELE</name>